<dbReference type="Proteomes" id="UP000005239">
    <property type="component" value="Unassembled WGS sequence"/>
</dbReference>
<dbReference type="EnsemblMetazoa" id="PPA41733.1">
    <property type="protein sequence ID" value="PPA41733.1"/>
    <property type="gene ID" value="WBGene00280102"/>
</dbReference>
<keyword evidence="2" id="KW-1185">Reference proteome</keyword>
<dbReference type="AlphaFoldDB" id="A0A2A6CPU5"/>
<reference evidence="2" key="1">
    <citation type="journal article" date="2008" name="Nat. Genet.">
        <title>The Pristionchus pacificus genome provides a unique perspective on nematode lifestyle and parasitism.</title>
        <authorList>
            <person name="Dieterich C."/>
            <person name="Clifton S.W."/>
            <person name="Schuster L.N."/>
            <person name="Chinwalla A."/>
            <person name="Delehaunty K."/>
            <person name="Dinkelacker I."/>
            <person name="Fulton L."/>
            <person name="Fulton R."/>
            <person name="Godfrey J."/>
            <person name="Minx P."/>
            <person name="Mitreva M."/>
            <person name="Roeseler W."/>
            <person name="Tian H."/>
            <person name="Witte H."/>
            <person name="Yang S.P."/>
            <person name="Wilson R.K."/>
            <person name="Sommer R.J."/>
        </authorList>
    </citation>
    <scope>NUCLEOTIDE SEQUENCE [LARGE SCALE GENOMIC DNA]</scope>
    <source>
        <strain evidence="2">PS312</strain>
    </source>
</reference>
<sequence>MVHAILMSEQYRTADSTRFLILSILGPLFHVILFWILSFVQQVTMCEDFVHQIISDLCDVYLCVFSAFFLSQLALLIWHFLFKPISRRSLIASAISLQ</sequence>
<gene>
    <name evidence="1" type="primary">WBGene00280102</name>
</gene>
<proteinExistence type="predicted"/>
<evidence type="ECO:0000313" key="2">
    <source>
        <dbReference type="Proteomes" id="UP000005239"/>
    </source>
</evidence>
<evidence type="ECO:0000313" key="1">
    <source>
        <dbReference type="EnsemblMetazoa" id="PPA41733.1"/>
    </source>
</evidence>
<reference evidence="1" key="2">
    <citation type="submission" date="2022-06" db="UniProtKB">
        <authorList>
            <consortium name="EnsemblMetazoa"/>
        </authorList>
    </citation>
    <scope>IDENTIFICATION</scope>
    <source>
        <strain evidence="1">PS312</strain>
    </source>
</reference>
<accession>A0A2A6CPU5</accession>
<accession>A0A8R1UVL7</accession>
<name>A0A2A6CPU5_PRIPA</name>
<protein>
    <submittedName>
        <fullName evidence="1">Uncharacterized protein</fullName>
    </submittedName>
</protein>
<organism evidence="1 2">
    <name type="scientific">Pristionchus pacificus</name>
    <name type="common">Parasitic nematode worm</name>
    <dbReference type="NCBI Taxonomy" id="54126"/>
    <lineage>
        <taxon>Eukaryota</taxon>
        <taxon>Metazoa</taxon>
        <taxon>Ecdysozoa</taxon>
        <taxon>Nematoda</taxon>
        <taxon>Chromadorea</taxon>
        <taxon>Rhabditida</taxon>
        <taxon>Rhabditina</taxon>
        <taxon>Diplogasteromorpha</taxon>
        <taxon>Diplogasteroidea</taxon>
        <taxon>Neodiplogasteridae</taxon>
        <taxon>Pristionchus</taxon>
    </lineage>
</organism>